<name>A0A850PLN4_9PROT</name>
<protein>
    <submittedName>
        <fullName evidence="1">Uncharacterized protein</fullName>
    </submittedName>
</protein>
<reference evidence="1 2" key="1">
    <citation type="submission" date="2020-06" db="EMBL/GenBank/DDBJ databases">
        <title>Description of novel acetic acid bacteria.</title>
        <authorList>
            <person name="Sombolestani A."/>
        </authorList>
    </citation>
    <scope>NUCLEOTIDE SEQUENCE [LARGE SCALE GENOMIC DNA]</scope>
    <source>
        <strain evidence="1 2">LMG 27010</strain>
    </source>
</reference>
<dbReference type="Proteomes" id="UP000585665">
    <property type="component" value="Unassembled WGS sequence"/>
</dbReference>
<gene>
    <name evidence="1" type="ORF">HUK82_17030</name>
</gene>
<evidence type="ECO:0000313" key="2">
    <source>
        <dbReference type="Proteomes" id="UP000585665"/>
    </source>
</evidence>
<organism evidence="1 2">
    <name type="scientific">Ameyamaea chiangmaiensis</name>
    <dbReference type="NCBI Taxonomy" id="442969"/>
    <lineage>
        <taxon>Bacteria</taxon>
        <taxon>Pseudomonadati</taxon>
        <taxon>Pseudomonadota</taxon>
        <taxon>Alphaproteobacteria</taxon>
        <taxon>Acetobacterales</taxon>
        <taxon>Acetobacteraceae</taxon>
        <taxon>Ameyamaea</taxon>
    </lineage>
</organism>
<proteinExistence type="predicted"/>
<dbReference type="AlphaFoldDB" id="A0A850PLN4"/>
<accession>A0A850PLN4</accession>
<sequence length="74" mass="7371">TPVAVGGTLDAPVARMAPDASDGRFRVTIGSDEPDPCPGILAAAREGLPGPAAAAESRHGGKLSDMLRGLGLVH</sequence>
<comment type="caution">
    <text evidence="1">The sequence shown here is derived from an EMBL/GenBank/DDBJ whole genome shotgun (WGS) entry which is preliminary data.</text>
</comment>
<dbReference type="RefSeq" id="WP_176615017.1">
    <property type="nucleotide sequence ID" value="NZ_JABXXR010000356.1"/>
</dbReference>
<feature type="non-terminal residue" evidence="1">
    <location>
        <position position="1"/>
    </location>
</feature>
<keyword evidence="2" id="KW-1185">Reference proteome</keyword>
<dbReference type="EMBL" id="JABXXR010000356">
    <property type="protein sequence ID" value="NVN42251.1"/>
    <property type="molecule type" value="Genomic_DNA"/>
</dbReference>
<evidence type="ECO:0000313" key="1">
    <source>
        <dbReference type="EMBL" id="NVN42251.1"/>
    </source>
</evidence>